<dbReference type="GO" id="GO:0005524">
    <property type="term" value="F:ATP binding"/>
    <property type="evidence" value="ECO:0007669"/>
    <property type="project" value="UniProtKB-KW"/>
</dbReference>
<gene>
    <name evidence="6" type="ORF">PSACC_01414</name>
</gene>
<sequence length="436" mass="48426">MPTLAKAQYKSPCRETAHDSKPRQNCPVLLGAKMSHFQSLEEMDLPSLQELFKKYINQAVRETSSTSDHQLCYLLNSGLAGMLDVARTALKETTNDIIEYATALSIPKSTNKIPTSLISVGSAGYTTVDLVGARLWRLILRLGRVIEELIDEIMTKVGSLFNLNEKLAELDLISSFCEYCTHHPCVIPIFAEDVSLQHAYHPVLLSTGQNMDPMSLRAPHDESFVVITGANMAQIGCHVPADRAQLRLYDRIFTRLGSDDDLESNASTFTVEMREASYIMSKVTERSLVLIDELGRGTSASCGLALTTAICEELIKSRLVDYLVTFPNVRQMAIEVDSVSGRRVTENLVNLRHSGLALLYELSFPETFIDFCKESLQKLEKEENPSVTSALAKKAAKRRSVLKTVLGEDGQCDDEKLQVCKGFVHVLQEQLDSNDS</sequence>
<accession>A0A2H9TM23</accession>
<dbReference type="AlphaFoldDB" id="A0A2H9TM23"/>
<dbReference type="PANTHER" id="PTHR11361:SF21">
    <property type="entry name" value="MUTS PROTEIN HOMOLOG 4"/>
    <property type="match status" value="1"/>
</dbReference>
<dbReference type="Pfam" id="PF00488">
    <property type="entry name" value="MutS_V"/>
    <property type="match status" value="1"/>
</dbReference>
<evidence type="ECO:0000256" key="2">
    <source>
        <dbReference type="ARBA" id="ARBA00022741"/>
    </source>
</evidence>
<dbReference type="InterPro" id="IPR027417">
    <property type="entry name" value="P-loop_NTPase"/>
</dbReference>
<dbReference type="GO" id="GO:0007131">
    <property type="term" value="P:reciprocal meiotic recombination"/>
    <property type="evidence" value="ECO:0007669"/>
    <property type="project" value="TreeGrafter"/>
</dbReference>
<dbReference type="GO" id="GO:0005634">
    <property type="term" value="C:nucleus"/>
    <property type="evidence" value="ECO:0007669"/>
    <property type="project" value="TreeGrafter"/>
</dbReference>
<dbReference type="SUPFAM" id="SSF52540">
    <property type="entry name" value="P-loop containing nucleoside triphosphate hydrolases"/>
    <property type="match status" value="1"/>
</dbReference>
<comment type="caution">
    <text evidence="6">The sequence shown here is derived from an EMBL/GenBank/DDBJ whole genome shotgun (WGS) entry which is preliminary data.</text>
</comment>
<dbReference type="InterPro" id="IPR036187">
    <property type="entry name" value="DNA_mismatch_repair_MutS_sf"/>
</dbReference>
<dbReference type="GO" id="GO:0006298">
    <property type="term" value="P:mismatch repair"/>
    <property type="evidence" value="ECO:0007669"/>
    <property type="project" value="InterPro"/>
</dbReference>
<comment type="similarity">
    <text evidence="1">Belongs to the DNA mismatch repair MutS family.</text>
</comment>
<reference evidence="6 7" key="1">
    <citation type="submission" date="2016-10" db="EMBL/GenBank/DDBJ databases">
        <title>The genome of Paramicrosporidium saccamoebae is the missing link in understanding Cryptomycota and Microsporidia evolution.</title>
        <authorList>
            <person name="Quandt C.A."/>
            <person name="Beaudet D."/>
            <person name="Corsaro D."/>
            <person name="Michel R."/>
            <person name="Corradi N."/>
            <person name="James T."/>
        </authorList>
    </citation>
    <scope>NUCLEOTIDE SEQUENCE [LARGE SCALE GENOMIC DNA]</scope>
    <source>
        <strain evidence="6 7">KSL3</strain>
    </source>
</reference>
<feature type="domain" description="DNA mismatch repair proteins mutS family" evidence="5">
    <location>
        <begin position="287"/>
        <end position="303"/>
    </location>
</feature>
<dbReference type="Proteomes" id="UP000240830">
    <property type="component" value="Unassembled WGS sequence"/>
</dbReference>
<name>A0A2H9TM23_9FUNG</name>
<protein>
    <submittedName>
        <fullName evidence="6">Msh4 meiotic DNA crossover</fullName>
    </submittedName>
</protein>
<evidence type="ECO:0000313" key="6">
    <source>
        <dbReference type="EMBL" id="PJF18772.1"/>
    </source>
</evidence>
<dbReference type="PANTHER" id="PTHR11361">
    <property type="entry name" value="DNA MISMATCH REPAIR PROTEIN MUTS FAMILY MEMBER"/>
    <property type="match status" value="1"/>
</dbReference>
<dbReference type="STRING" id="1246581.A0A2H9TM23"/>
<proteinExistence type="inferred from homology"/>
<dbReference type="PROSITE" id="PS00486">
    <property type="entry name" value="DNA_MISMATCH_REPAIR_2"/>
    <property type="match status" value="1"/>
</dbReference>
<evidence type="ECO:0000313" key="7">
    <source>
        <dbReference type="Proteomes" id="UP000240830"/>
    </source>
</evidence>
<dbReference type="SUPFAM" id="SSF48334">
    <property type="entry name" value="DNA repair protein MutS, domain III"/>
    <property type="match status" value="1"/>
</dbReference>
<evidence type="ECO:0000256" key="1">
    <source>
        <dbReference type="ARBA" id="ARBA00006271"/>
    </source>
</evidence>
<dbReference type="InterPro" id="IPR045076">
    <property type="entry name" value="MutS"/>
</dbReference>
<dbReference type="EMBL" id="MTSL01000102">
    <property type="protein sequence ID" value="PJF18772.1"/>
    <property type="molecule type" value="Genomic_DNA"/>
</dbReference>
<organism evidence="6 7">
    <name type="scientific">Paramicrosporidium saccamoebae</name>
    <dbReference type="NCBI Taxonomy" id="1246581"/>
    <lineage>
        <taxon>Eukaryota</taxon>
        <taxon>Fungi</taxon>
        <taxon>Fungi incertae sedis</taxon>
        <taxon>Cryptomycota</taxon>
        <taxon>Cryptomycota incertae sedis</taxon>
        <taxon>Paramicrosporidium</taxon>
    </lineage>
</organism>
<keyword evidence="3" id="KW-0067">ATP-binding</keyword>
<dbReference type="Gene3D" id="3.40.50.300">
    <property type="entry name" value="P-loop containing nucleotide triphosphate hydrolases"/>
    <property type="match status" value="1"/>
</dbReference>
<dbReference type="SMART" id="SM00534">
    <property type="entry name" value="MUTSac"/>
    <property type="match status" value="1"/>
</dbReference>
<dbReference type="OrthoDB" id="276261at2759"/>
<dbReference type="GO" id="GO:0140664">
    <property type="term" value="F:ATP-dependent DNA damage sensor activity"/>
    <property type="evidence" value="ECO:0007669"/>
    <property type="project" value="InterPro"/>
</dbReference>
<evidence type="ECO:0000259" key="5">
    <source>
        <dbReference type="PROSITE" id="PS00486"/>
    </source>
</evidence>
<keyword evidence="7" id="KW-1185">Reference proteome</keyword>
<evidence type="ECO:0000256" key="3">
    <source>
        <dbReference type="ARBA" id="ARBA00022840"/>
    </source>
</evidence>
<dbReference type="InterPro" id="IPR000432">
    <property type="entry name" value="DNA_mismatch_repair_MutS_C"/>
</dbReference>
<evidence type="ECO:0000256" key="4">
    <source>
        <dbReference type="ARBA" id="ARBA00023125"/>
    </source>
</evidence>
<dbReference type="GO" id="GO:0030983">
    <property type="term" value="F:mismatched DNA binding"/>
    <property type="evidence" value="ECO:0007669"/>
    <property type="project" value="InterPro"/>
</dbReference>
<keyword evidence="2" id="KW-0547">Nucleotide-binding</keyword>
<keyword evidence="4" id="KW-0238">DNA-binding</keyword>